<feature type="transmembrane region" description="Helical" evidence="1">
    <location>
        <begin position="70"/>
        <end position="94"/>
    </location>
</feature>
<dbReference type="Pfam" id="PF12679">
    <property type="entry name" value="ABC2_membrane_2"/>
    <property type="match status" value="1"/>
</dbReference>
<accession>A0ABR8URZ4</accession>
<protein>
    <submittedName>
        <fullName evidence="2">ABC transporter permease subunit</fullName>
    </submittedName>
</protein>
<name>A0ABR8URZ4_9MICC</name>
<feature type="transmembrane region" description="Helical" evidence="1">
    <location>
        <begin position="160"/>
        <end position="178"/>
    </location>
</feature>
<proteinExistence type="predicted"/>
<evidence type="ECO:0000313" key="2">
    <source>
        <dbReference type="EMBL" id="MBD7995329.1"/>
    </source>
</evidence>
<feature type="transmembrane region" description="Helical" evidence="1">
    <location>
        <begin position="115"/>
        <end position="140"/>
    </location>
</feature>
<feature type="transmembrane region" description="Helical" evidence="1">
    <location>
        <begin position="233"/>
        <end position="254"/>
    </location>
</feature>
<evidence type="ECO:0000256" key="1">
    <source>
        <dbReference type="SAM" id="Phobius"/>
    </source>
</evidence>
<keyword evidence="1" id="KW-1133">Transmembrane helix</keyword>
<reference evidence="2 3" key="1">
    <citation type="submission" date="2020-08" db="EMBL/GenBank/DDBJ databases">
        <title>A Genomic Blueprint of the Chicken Gut Microbiome.</title>
        <authorList>
            <person name="Gilroy R."/>
            <person name="Ravi A."/>
            <person name="Getino M."/>
            <person name="Pursley I."/>
            <person name="Horton D.L."/>
            <person name="Alikhan N.-F."/>
            <person name="Baker D."/>
            <person name="Gharbi K."/>
            <person name="Hall N."/>
            <person name="Watson M."/>
            <person name="Adriaenssens E.M."/>
            <person name="Foster-Nyarko E."/>
            <person name="Jarju S."/>
            <person name="Secka A."/>
            <person name="Antonio M."/>
            <person name="Oren A."/>
            <person name="Chaudhuri R."/>
            <person name="La Ragione R.M."/>
            <person name="Hildebrand F."/>
            <person name="Pallen M.J."/>
        </authorList>
    </citation>
    <scope>NUCLEOTIDE SEQUENCE [LARGE SCALE GENOMIC DNA]</scope>
    <source>
        <strain evidence="2 3">Sa2CUA1</strain>
    </source>
</reference>
<comment type="caution">
    <text evidence="2">The sequence shown here is derived from an EMBL/GenBank/DDBJ whole genome shotgun (WGS) entry which is preliminary data.</text>
</comment>
<sequence>MPVFRRSVADTWRATLVWTLALTAALLLYLPLYPSMNSADMRNLIEGLPPELVQALGYAEMFSGPGYVQATFFGLLGFVFITVAAVSWGSTAVAGAEESGQLELVLSHGVGRVQLVLESALGLFTRLLWFAVFTTGLITILNRPSELGLEPGKLMAGEAAWLGLGYLSGSLSLTVGALTGRRSLAVGAGAAGAAYGYVLNALANQDTDLAWLRDISPYSWAYRNAPLTEGIDVPGLALVAAAGAVFTTVAALALRRRDILG</sequence>
<dbReference type="Proteomes" id="UP000609874">
    <property type="component" value="Unassembled WGS sequence"/>
</dbReference>
<evidence type="ECO:0000313" key="3">
    <source>
        <dbReference type="Proteomes" id="UP000609874"/>
    </source>
</evidence>
<feature type="transmembrane region" description="Helical" evidence="1">
    <location>
        <begin position="185"/>
        <end position="203"/>
    </location>
</feature>
<keyword evidence="1" id="KW-0812">Transmembrane</keyword>
<gene>
    <name evidence="2" type="ORF">H9639_08480</name>
</gene>
<dbReference type="EMBL" id="JACSQD010000003">
    <property type="protein sequence ID" value="MBD7995329.1"/>
    <property type="molecule type" value="Genomic_DNA"/>
</dbReference>
<keyword evidence="3" id="KW-1185">Reference proteome</keyword>
<organism evidence="2 3">
    <name type="scientific">Arthrobacter gallicola</name>
    <dbReference type="NCBI Taxonomy" id="2762225"/>
    <lineage>
        <taxon>Bacteria</taxon>
        <taxon>Bacillati</taxon>
        <taxon>Actinomycetota</taxon>
        <taxon>Actinomycetes</taxon>
        <taxon>Micrococcales</taxon>
        <taxon>Micrococcaceae</taxon>
        <taxon>Arthrobacter</taxon>
    </lineage>
</organism>
<keyword evidence="1" id="KW-0472">Membrane</keyword>
<feature type="transmembrane region" description="Helical" evidence="1">
    <location>
        <begin position="12"/>
        <end position="32"/>
    </location>
</feature>